<reference evidence="2 3" key="1">
    <citation type="submission" date="2017-06" db="EMBL/GenBank/DDBJ databases">
        <title>Azoarcus.</title>
        <authorList>
            <person name="Woo J.-H."/>
            <person name="Kim H.-S."/>
        </authorList>
    </citation>
    <scope>NUCLEOTIDE SEQUENCE [LARGE SCALE GENOMIC DNA]</scope>
    <source>
        <strain evidence="2 3">TSPY31</strain>
    </source>
</reference>
<dbReference type="AlphaFoldDB" id="A0A2U8GME6"/>
<organism evidence="2 3">
    <name type="scientific">Parazoarcus communis</name>
    <dbReference type="NCBI Taxonomy" id="41977"/>
    <lineage>
        <taxon>Bacteria</taxon>
        <taxon>Pseudomonadati</taxon>
        <taxon>Pseudomonadota</taxon>
        <taxon>Betaproteobacteria</taxon>
        <taxon>Rhodocyclales</taxon>
        <taxon>Zoogloeaceae</taxon>
        <taxon>Parazoarcus</taxon>
    </lineage>
</organism>
<feature type="transmembrane region" description="Helical" evidence="1">
    <location>
        <begin position="65"/>
        <end position="82"/>
    </location>
</feature>
<dbReference type="EMBL" id="CP022187">
    <property type="protein sequence ID" value="AWI74658.1"/>
    <property type="molecule type" value="Genomic_DNA"/>
</dbReference>
<keyword evidence="3" id="KW-1185">Reference proteome</keyword>
<proteinExistence type="predicted"/>
<dbReference type="Pfam" id="PF12966">
    <property type="entry name" value="AtpR"/>
    <property type="match status" value="1"/>
</dbReference>
<protein>
    <recommendedName>
        <fullName evidence="4">ATP synthase subunit I</fullName>
    </recommendedName>
</protein>
<keyword evidence="1" id="KW-0472">Membrane</keyword>
<evidence type="ECO:0000313" key="3">
    <source>
        <dbReference type="Proteomes" id="UP000244930"/>
    </source>
</evidence>
<dbReference type="InterPro" id="IPR017581">
    <property type="entry name" value="AtpR-like"/>
</dbReference>
<evidence type="ECO:0008006" key="4">
    <source>
        <dbReference type="Google" id="ProtNLM"/>
    </source>
</evidence>
<dbReference type="RefSeq" id="WP_108948364.1">
    <property type="nucleotide sequence ID" value="NZ_CP022187.1"/>
</dbReference>
<evidence type="ECO:0000313" key="2">
    <source>
        <dbReference type="EMBL" id="AWI74658.1"/>
    </source>
</evidence>
<dbReference type="NCBIfam" id="TIGR03165">
    <property type="entry name" value="F1F0_chp_2"/>
    <property type="match status" value="1"/>
</dbReference>
<feature type="transmembrane region" description="Helical" evidence="1">
    <location>
        <begin position="6"/>
        <end position="27"/>
    </location>
</feature>
<gene>
    <name evidence="2" type="ORF">CEW83_05050</name>
</gene>
<sequence length="103" mass="11249">MNELPGLVIALCVGMALGTFFFGGLWWTLRRAVSSPYAALWMFASMLVRTGIVCAGLLWVCGPDWQRWLAGVLGFLVARLIATRIAPAPVLTATMTRESRHAP</sequence>
<dbReference type="Proteomes" id="UP000244930">
    <property type="component" value="Chromosome"/>
</dbReference>
<name>A0A2U8GME6_9RHOO</name>
<accession>A0A2U8GME6</accession>
<keyword evidence="1" id="KW-0812">Transmembrane</keyword>
<dbReference type="KEGG" id="acom:CEW83_05050"/>
<evidence type="ECO:0000256" key="1">
    <source>
        <dbReference type="SAM" id="Phobius"/>
    </source>
</evidence>
<feature type="transmembrane region" description="Helical" evidence="1">
    <location>
        <begin position="39"/>
        <end position="59"/>
    </location>
</feature>
<keyword evidence="1" id="KW-1133">Transmembrane helix</keyword>